<dbReference type="EMBL" id="JBEAFC010000003">
    <property type="protein sequence ID" value="KAL1562612.1"/>
    <property type="molecule type" value="Genomic_DNA"/>
</dbReference>
<dbReference type="GO" id="GO:0016042">
    <property type="term" value="P:lipid catabolic process"/>
    <property type="evidence" value="ECO:0007669"/>
    <property type="project" value="UniProtKB-KW"/>
</dbReference>
<reference evidence="9 10" key="1">
    <citation type="submission" date="2024-06" db="EMBL/GenBank/DDBJ databases">
        <title>A chromosome level genome sequence of Diviner's sage (Salvia divinorum).</title>
        <authorList>
            <person name="Ford S.A."/>
            <person name="Ro D.-K."/>
            <person name="Ness R.W."/>
            <person name="Phillips M.A."/>
        </authorList>
    </citation>
    <scope>NUCLEOTIDE SEQUENCE [LARGE SCALE GENOMIC DNA]</scope>
    <source>
        <strain evidence="9">SAF-2024a</strain>
        <tissue evidence="9">Leaf</tissue>
    </source>
</reference>
<dbReference type="InterPro" id="IPR001087">
    <property type="entry name" value="GDSL"/>
</dbReference>
<dbReference type="SUPFAM" id="SSF52266">
    <property type="entry name" value="SGNH hydrolase"/>
    <property type="match status" value="1"/>
</dbReference>
<keyword evidence="7" id="KW-0443">Lipid metabolism</keyword>
<keyword evidence="4 8" id="KW-0732">Signal</keyword>
<dbReference type="PANTHER" id="PTHR45650">
    <property type="entry name" value="GDSL-LIKE LIPASE/ACYLHYDROLASE-RELATED"/>
    <property type="match status" value="1"/>
</dbReference>
<dbReference type="InterPro" id="IPR036514">
    <property type="entry name" value="SGNH_hydro_sf"/>
</dbReference>
<keyword evidence="6" id="KW-0442">Lipid degradation</keyword>
<dbReference type="Pfam" id="PF00657">
    <property type="entry name" value="Lipase_GDSL"/>
    <property type="match status" value="1"/>
</dbReference>
<evidence type="ECO:0000256" key="6">
    <source>
        <dbReference type="ARBA" id="ARBA00022963"/>
    </source>
</evidence>
<evidence type="ECO:0000256" key="4">
    <source>
        <dbReference type="ARBA" id="ARBA00022729"/>
    </source>
</evidence>
<evidence type="ECO:0000313" key="9">
    <source>
        <dbReference type="EMBL" id="KAL1562612.1"/>
    </source>
</evidence>
<evidence type="ECO:0000256" key="8">
    <source>
        <dbReference type="SAM" id="SignalP"/>
    </source>
</evidence>
<organism evidence="9 10">
    <name type="scientific">Salvia divinorum</name>
    <name type="common">Maria pastora</name>
    <name type="synonym">Diviner's sage</name>
    <dbReference type="NCBI Taxonomy" id="28513"/>
    <lineage>
        <taxon>Eukaryota</taxon>
        <taxon>Viridiplantae</taxon>
        <taxon>Streptophyta</taxon>
        <taxon>Embryophyta</taxon>
        <taxon>Tracheophyta</taxon>
        <taxon>Spermatophyta</taxon>
        <taxon>Magnoliopsida</taxon>
        <taxon>eudicotyledons</taxon>
        <taxon>Gunneridae</taxon>
        <taxon>Pentapetalae</taxon>
        <taxon>asterids</taxon>
        <taxon>lamiids</taxon>
        <taxon>Lamiales</taxon>
        <taxon>Lamiaceae</taxon>
        <taxon>Nepetoideae</taxon>
        <taxon>Mentheae</taxon>
        <taxon>Salviinae</taxon>
        <taxon>Salvia</taxon>
        <taxon>Salvia subgen. Calosphace</taxon>
    </lineage>
</organism>
<protein>
    <submittedName>
        <fullName evidence="9">GDSL esterase/lipase-like protein</fullName>
    </submittedName>
</protein>
<keyword evidence="3" id="KW-0964">Secreted</keyword>
<dbReference type="Gene3D" id="3.40.50.1110">
    <property type="entry name" value="SGNH hydrolase"/>
    <property type="match status" value="1"/>
</dbReference>
<comment type="caution">
    <text evidence="9">The sequence shown here is derived from an EMBL/GenBank/DDBJ whole genome shotgun (WGS) entry which is preliminary data.</text>
</comment>
<keyword evidence="10" id="KW-1185">Reference proteome</keyword>
<evidence type="ECO:0000313" key="10">
    <source>
        <dbReference type="Proteomes" id="UP001567538"/>
    </source>
</evidence>
<dbReference type="GO" id="GO:0016787">
    <property type="term" value="F:hydrolase activity"/>
    <property type="evidence" value="ECO:0007669"/>
    <property type="project" value="UniProtKB-KW"/>
</dbReference>
<name>A0ABD1I1K4_SALDI</name>
<accession>A0ABD1I1K4</accession>
<dbReference type="InterPro" id="IPR035669">
    <property type="entry name" value="SGNH_plant_lipase-like"/>
</dbReference>
<dbReference type="Proteomes" id="UP001567538">
    <property type="component" value="Unassembled WGS sequence"/>
</dbReference>
<proteinExistence type="inferred from homology"/>
<evidence type="ECO:0000256" key="5">
    <source>
        <dbReference type="ARBA" id="ARBA00022801"/>
    </source>
</evidence>
<comment type="similarity">
    <text evidence="2">Belongs to the 'GDSL' lipolytic enzyme family.</text>
</comment>
<comment type="subcellular location">
    <subcellularLocation>
        <location evidence="1">Secreted</location>
    </subcellularLocation>
</comment>
<evidence type="ECO:0000256" key="7">
    <source>
        <dbReference type="ARBA" id="ARBA00023098"/>
    </source>
</evidence>
<gene>
    <name evidence="9" type="ORF">AAHA92_05176</name>
</gene>
<dbReference type="InterPro" id="IPR051238">
    <property type="entry name" value="GDSL_esterase/lipase"/>
</dbReference>
<feature type="signal peptide" evidence="8">
    <location>
        <begin position="1"/>
        <end position="23"/>
    </location>
</feature>
<dbReference type="GO" id="GO:0005576">
    <property type="term" value="C:extracellular region"/>
    <property type="evidence" value="ECO:0007669"/>
    <property type="project" value="UniProtKB-SubCell"/>
</dbReference>
<dbReference type="CDD" id="cd01837">
    <property type="entry name" value="SGNH_plant_lipase_like"/>
    <property type="match status" value="1"/>
</dbReference>
<sequence length="353" mass="38865">MAARITNIFYSMLLVYLITKCDGKKQVPCVFFFGDSLTDNGNNNFLATAAKANHTPYGIDYPAGPTGRFSNGKNIPDFLAKSLGFEKAIPPFATAKGTKILKGVNYGSGGGGILDESGSQLGDVMSMKKQLINHGKTVADMKLLLGSSGRARVHLNKCLYVSNMGNNDYINNYLSPKYHLSTTLYTPQKFAAILTNQYRRQLRRLYKYGARKVAIYGVGSIGYLPQFRSTVEFMDSTNQVTQHFNDRLATLVQGLNARLSGAQFVFINTTNIALGDPSTLGIKVVDNPCCVVSKQTGLCDAGKKPCHNRNEYYFWDNFHPTETANHAMAIRSYAAASPADAYPTDIRNLVRRN</sequence>
<feature type="chain" id="PRO_5044870880" evidence="8">
    <location>
        <begin position="24"/>
        <end position="353"/>
    </location>
</feature>
<evidence type="ECO:0000256" key="3">
    <source>
        <dbReference type="ARBA" id="ARBA00022525"/>
    </source>
</evidence>
<evidence type="ECO:0000256" key="2">
    <source>
        <dbReference type="ARBA" id="ARBA00008668"/>
    </source>
</evidence>
<evidence type="ECO:0000256" key="1">
    <source>
        <dbReference type="ARBA" id="ARBA00004613"/>
    </source>
</evidence>
<dbReference type="PANTHER" id="PTHR45650:SF9">
    <property type="entry name" value="SGNH HYDROLASE-TYPE ESTERASE DOMAIN-CONTAINING PROTEIN"/>
    <property type="match status" value="1"/>
</dbReference>
<dbReference type="AlphaFoldDB" id="A0ABD1I1K4"/>
<keyword evidence="5" id="KW-0378">Hydrolase</keyword>